<evidence type="ECO:0000259" key="3">
    <source>
        <dbReference type="Pfam" id="PF05048"/>
    </source>
</evidence>
<evidence type="ECO:0000256" key="1">
    <source>
        <dbReference type="SAM" id="MobiDB-lite"/>
    </source>
</evidence>
<evidence type="ECO:0000256" key="2">
    <source>
        <dbReference type="SAM" id="Phobius"/>
    </source>
</evidence>
<keyword evidence="2" id="KW-0472">Membrane</keyword>
<keyword evidence="5" id="KW-1185">Reference proteome</keyword>
<reference evidence="4 5" key="1">
    <citation type="journal article" date="2014" name="PLoS Genet.">
        <title>Phylogenetically driven sequencing of extremely halophilic archaea reveals strategies for static and dynamic osmo-response.</title>
        <authorList>
            <person name="Becker E.A."/>
            <person name="Seitzer P.M."/>
            <person name="Tritt A."/>
            <person name="Larsen D."/>
            <person name="Krusor M."/>
            <person name="Yao A.I."/>
            <person name="Wu D."/>
            <person name="Madern D."/>
            <person name="Eisen J.A."/>
            <person name="Darling A.E."/>
            <person name="Facciotti M.T."/>
        </authorList>
    </citation>
    <scope>NUCLEOTIDE SEQUENCE [LARGE SCALE GENOMIC DNA]</scope>
    <source>
        <strain evidence="4 5">100A6</strain>
    </source>
</reference>
<feature type="region of interest" description="Disordered" evidence="1">
    <location>
        <begin position="330"/>
        <end position="423"/>
    </location>
</feature>
<dbReference type="AlphaFoldDB" id="M0M4F3"/>
<name>M0M4F3_9EURY</name>
<dbReference type="InterPro" id="IPR012334">
    <property type="entry name" value="Pectin_lyas_fold"/>
</dbReference>
<dbReference type="Pfam" id="PF05048">
    <property type="entry name" value="NosD"/>
    <property type="match status" value="1"/>
</dbReference>
<feature type="transmembrane region" description="Helical" evidence="2">
    <location>
        <begin position="438"/>
        <end position="457"/>
    </location>
</feature>
<sequence length="467" mass="46700">MNALPAGPNSNQSVFAAVVLAALAVLALAVAPVGLAGAQPTGATPVNSCITIDTPGRYVLTGNVTGDVAGEDEACIEVTSGNVTLDGAGHSVTGSGTGHGVEVDGAAKPVTNVTVERLHANEWTVGVFLLGVDDSTVRNVIANGTISGVSLAQSSENRIVDATAYGNSIGVAVGGTSHDNTVRNAVAVENKWGIHFERESGNNTVRDSVARNNTNWDYYSMRNRGPNEVSNLELSTATLSFTERNVAFRSITDPPALPAGTANRGAYVEAFAAAGQSSLSLTMDDGAGGGAATLWRATQGSWSRVPGATSDGGTVSGATLTEFGIFGALSDSGNGGPANVTTSGSPSVQRTMTTVPGSAATNTATSATTGATAATAPDSNATGVDVEANGSTTSTESTDRAGSEPGTATSDESGTDTAAPETGDAGGLLSSTVGWAKVLFAAAALVALVLLGTVVVIRHRRGRNRGF</sequence>
<dbReference type="Proteomes" id="UP000011566">
    <property type="component" value="Unassembled WGS sequence"/>
</dbReference>
<evidence type="ECO:0000313" key="4">
    <source>
        <dbReference type="EMBL" id="EMA39260.1"/>
    </source>
</evidence>
<protein>
    <submittedName>
        <fullName evidence="4">Periplasmic copper-binding protein</fullName>
    </submittedName>
</protein>
<feature type="domain" description="Periplasmic copper-binding protein NosD beta helix" evidence="3">
    <location>
        <begin position="123"/>
        <end position="217"/>
    </location>
</feature>
<dbReference type="PATRIC" id="fig|1132509.6.peg.1606"/>
<dbReference type="InterPro" id="IPR006626">
    <property type="entry name" value="PbH1"/>
</dbReference>
<dbReference type="eggNOG" id="arCOG02498">
    <property type="taxonomic scope" value="Archaea"/>
</dbReference>
<feature type="compositionally biased region" description="Polar residues" evidence="1">
    <location>
        <begin position="339"/>
        <end position="356"/>
    </location>
</feature>
<gene>
    <name evidence="4" type="ORF">C447_07078</name>
</gene>
<organism evidence="4 5">
    <name type="scientific">Halococcus hamelinensis 100A6</name>
    <dbReference type="NCBI Taxonomy" id="1132509"/>
    <lineage>
        <taxon>Archaea</taxon>
        <taxon>Methanobacteriati</taxon>
        <taxon>Methanobacteriota</taxon>
        <taxon>Stenosarchaea group</taxon>
        <taxon>Halobacteria</taxon>
        <taxon>Halobacteriales</taxon>
        <taxon>Halococcaceae</taxon>
        <taxon>Halococcus</taxon>
    </lineage>
</organism>
<dbReference type="SMART" id="SM00710">
    <property type="entry name" value="PbH1"/>
    <property type="match status" value="5"/>
</dbReference>
<dbReference type="EMBL" id="AOMB01000020">
    <property type="protein sequence ID" value="EMA39260.1"/>
    <property type="molecule type" value="Genomic_DNA"/>
</dbReference>
<dbReference type="InterPro" id="IPR007742">
    <property type="entry name" value="NosD_dom"/>
</dbReference>
<comment type="caution">
    <text evidence="4">The sequence shown here is derived from an EMBL/GenBank/DDBJ whole genome shotgun (WGS) entry which is preliminary data.</text>
</comment>
<dbReference type="InterPro" id="IPR011050">
    <property type="entry name" value="Pectin_lyase_fold/virulence"/>
</dbReference>
<evidence type="ECO:0000313" key="5">
    <source>
        <dbReference type="Proteomes" id="UP000011566"/>
    </source>
</evidence>
<feature type="compositionally biased region" description="Polar residues" evidence="1">
    <location>
        <begin position="406"/>
        <end position="416"/>
    </location>
</feature>
<proteinExistence type="predicted"/>
<feature type="compositionally biased region" description="Low complexity" evidence="1">
    <location>
        <begin position="357"/>
        <end position="376"/>
    </location>
</feature>
<dbReference type="SUPFAM" id="SSF51126">
    <property type="entry name" value="Pectin lyase-like"/>
    <property type="match status" value="1"/>
</dbReference>
<accession>M0M4F3</accession>
<dbReference type="OrthoDB" id="214614at2157"/>
<keyword evidence="2" id="KW-0812">Transmembrane</keyword>
<dbReference type="RefSeq" id="WP_007692307.1">
    <property type="nucleotide sequence ID" value="NZ_AOMB01000020.1"/>
</dbReference>
<keyword evidence="2" id="KW-1133">Transmembrane helix</keyword>
<dbReference type="Gene3D" id="2.160.20.10">
    <property type="entry name" value="Single-stranded right-handed beta-helix, Pectin lyase-like"/>
    <property type="match status" value="1"/>
</dbReference>